<name>A0ABU5UDK9_9CYAN</name>
<dbReference type="CDD" id="cd00400">
    <property type="entry name" value="Voltage_gated_ClC"/>
    <property type="match status" value="1"/>
</dbReference>
<dbReference type="PANTHER" id="PTHR43427:SF6">
    <property type="entry name" value="CHLORIDE CHANNEL PROTEIN CLC-E"/>
    <property type="match status" value="1"/>
</dbReference>
<gene>
    <name evidence="13" type="ORF">VB620_09730</name>
</gene>
<feature type="transmembrane region" description="Helical" evidence="11">
    <location>
        <begin position="395"/>
        <end position="420"/>
    </location>
</feature>
<keyword evidence="10" id="KW-0129">CBS domain</keyword>
<comment type="subcellular location">
    <subcellularLocation>
        <location evidence="1">Membrane</location>
        <topology evidence="1">Multi-pass membrane protein</topology>
    </subcellularLocation>
</comment>
<dbReference type="InterPro" id="IPR001807">
    <property type="entry name" value="ClC"/>
</dbReference>
<feature type="transmembrane region" description="Helical" evidence="11">
    <location>
        <begin position="253"/>
        <end position="279"/>
    </location>
</feature>
<dbReference type="SMART" id="SM00116">
    <property type="entry name" value="CBS"/>
    <property type="match status" value="2"/>
</dbReference>
<evidence type="ECO:0000313" key="14">
    <source>
        <dbReference type="Proteomes" id="UP001302120"/>
    </source>
</evidence>
<dbReference type="Gene3D" id="3.10.580.10">
    <property type="entry name" value="CBS-domain"/>
    <property type="match status" value="1"/>
</dbReference>
<evidence type="ECO:0000256" key="1">
    <source>
        <dbReference type="ARBA" id="ARBA00004141"/>
    </source>
</evidence>
<dbReference type="Proteomes" id="UP001302120">
    <property type="component" value="Unassembled WGS sequence"/>
</dbReference>
<dbReference type="InterPro" id="IPR000644">
    <property type="entry name" value="CBS_dom"/>
</dbReference>
<keyword evidence="4 11" id="KW-1133">Transmembrane helix</keyword>
<feature type="transmembrane region" description="Helical" evidence="11">
    <location>
        <begin position="332"/>
        <end position="354"/>
    </location>
</feature>
<feature type="transmembrane region" description="Helical" evidence="11">
    <location>
        <begin position="426"/>
        <end position="443"/>
    </location>
</feature>
<keyword evidence="9" id="KW-0407">Ion channel</keyword>
<feature type="transmembrane region" description="Helical" evidence="11">
    <location>
        <begin position="39"/>
        <end position="62"/>
    </location>
</feature>
<keyword evidence="3 11" id="KW-0812">Transmembrane</keyword>
<dbReference type="PANTHER" id="PTHR43427">
    <property type="entry name" value="CHLORIDE CHANNEL PROTEIN CLC-E"/>
    <property type="match status" value="1"/>
</dbReference>
<keyword evidence="2" id="KW-0813">Transport</keyword>
<evidence type="ECO:0000256" key="3">
    <source>
        <dbReference type="ARBA" id="ARBA00022692"/>
    </source>
</evidence>
<dbReference type="Gene3D" id="1.10.3080.10">
    <property type="entry name" value="Clc chloride channel"/>
    <property type="match status" value="1"/>
</dbReference>
<keyword evidence="7" id="KW-0869">Chloride channel</keyword>
<evidence type="ECO:0000256" key="2">
    <source>
        <dbReference type="ARBA" id="ARBA00022448"/>
    </source>
</evidence>
<dbReference type="RefSeq" id="WP_323195950.1">
    <property type="nucleotide sequence ID" value="NZ_JAYGHG010000012.1"/>
</dbReference>
<feature type="transmembrane region" description="Helical" evidence="11">
    <location>
        <begin position="299"/>
        <end position="320"/>
    </location>
</feature>
<reference evidence="13 14" key="1">
    <citation type="submission" date="2023-12" db="EMBL/GenBank/DDBJ databases">
        <title>Baltic Sea Cyanobacteria.</title>
        <authorList>
            <person name="Delbaje E."/>
            <person name="Fewer D.P."/>
            <person name="Shishido T.K."/>
        </authorList>
    </citation>
    <scope>NUCLEOTIDE SEQUENCE [LARGE SCALE GENOMIC DNA]</scope>
    <source>
        <strain evidence="13 14">UHCC-0300</strain>
    </source>
</reference>
<evidence type="ECO:0000313" key="13">
    <source>
        <dbReference type="EMBL" id="MEA5581620.1"/>
    </source>
</evidence>
<feature type="transmembrane region" description="Helical" evidence="11">
    <location>
        <begin position="360"/>
        <end position="383"/>
    </location>
</feature>
<evidence type="ECO:0000256" key="11">
    <source>
        <dbReference type="SAM" id="Phobius"/>
    </source>
</evidence>
<dbReference type="InterPro" id="IPR014743">
    <property type="entry name" value="Cl-channel_core"/>
</dbReference>
<evidence type="ECO:0000256" key="9">
    <source>
        <dbReference type="ARBA" id="ARBA00023303"/>
    </source>
</evidence>
<evidence type="ECO:0000256" key="5">
    <source>
        <dbReference type="ARBA" id="ARBA00023065"/>
    </source>
</evidence>
<evidence type="ECO:0000256" key="10">
    <source>
        <dbReference type="PROSITE-ProRule" id="PRU00703"/>
    </source>
</evidence>
<dbReference type="Pfam" id="PF00571">
    <property type="entry name" value="CBS"/>
    <property type="match status" value="2"/>
</dbReference>
<feature type="transmembrane region" description="Helical" evidence="11">
    <location>
        <begin position="212"/>
        <end position="232"/>
    </location>
</feature>
<dbReference type="InterPro" id="IPR046342">
    <property type="entry name" value="CBS_dom_sf"/>
</dbReference>
<evidence type="ECO:0000256" key="8">
    <source>
        <dbReference type="ARBA" id="ARBA00023214"/>
    </source>
</evidence>
<feature type="transmembrane region" description="Helical" evidence="11">
    <location>
        <begin position="175"/>
        <end position="200"/>
    </location>
</feature>
<comment type="caution">
    <text evidence="13">The sequence shown here is derived from an EMBL/GenBank/DDBJ whole genome shotgun (WGS) entry which is preliminary data.</text>
</comment>
<dbReference type="InterPro" id="IPR050368">
    <property type="entry name" value="ClC-type_chloride_channel"/>
</dbReference>
<dbReference type="SUPFAM" id="SSF54631">
    <property type="entry name" value="CBS-domain pair"/>
    <property type="match status" value="1"/>
</dbReference>
<dbReference type="SUPFAM" id="SSF81340">
    <property type="entry name" value="Clc chloride channel"/>
    <property type="match status" value="1"/>
</dbReference>
<dbReference type="EMBL" id="JAYGHG010000012">
    <property type="protein sequence ID" value="MEA5581620.1"/>
    <property type="molecule type" value="Genomic_DNA"/>
</dbReference>
<feature type="transmembrane region" description="Helical" evidence="11">
    <location>
        <begin position="83"/>
        <end position="103"/>
    </location>
</feature>
<keyword evidence="6 11" id="KW-0472">Membrane</keyword>
<dbReference type="PRINTS" id="PR00762">
    <property type="entry name" value="CLCHANNEL"/>
</dbReference>
<dbReference type="PROSITE" id="PS51371">
    <property type="entry name" value="CBS"/>
    <property type="match status" value="1"/>
</dbReference>
<keyword evidence="5" id="KW-0406">Ion transport</keyword>
<sequence>MTLLPPSELRKVTEQPIFPTPFTRLTQLINQFQLSPETVVLFLALLIGGGTGMGVVTFHYLIELINYLMQAKLIGAISIWGNWTLACVPILGGVIVGLMRWYAQDFGPGLSSMIAASQGTELKQQLRPVTKMLAASVSLGSGASLGTEGPSVEIGANFGMLLSVILQVSQDRQRLLLGAGAAAGLAAGFNAPIAGVFFALEVVMGATSFATSGVSVVLLAAVVAALIAQIGLGAQPAFDLPVYQVRSLLELPLYLGLGLGASLISLIYLATIRLVKAIFARLISGFGWLGGIPQPIHPLIGGIILGAVALQFPQILGIGYETVEAMLQDVEFSLHLLLILLVLKLLITAISSGSGFVGGLFAPAMFLGASFGSAYAKIITLLFPAISEVMAAPPAYAMVGMAAVLAASVRAPLTAILMLFELTRDYRIVLPLMAAVGLSVWVTEQFKPNFNSNSKLQQIGLSELKDEQAEIVQQILVGDAMVTSPKKLPATLGVLEAAVEMIRDRCRSALVIDQAEKLVGILSLEDINRFLSVPQNYTNSTREIKDLSYPTLIDICTTEILYAWPDELLSEALDRMTLRGLHQLPVVARDNSEYIFGLLETEQVALICSLAVTRKAIQPYLSETIIDSELIVSGQCNN</sequence>
<keyword evidence="8" id="KW-0868">Chloride</keyword>
<protein>
    <submittedName>
        <fullName evidence="13">Chloride channel protein</fullName>
    </submittedName>
</protein>
<evidence type="ECO:0000256" key="6">
    <source>
        <dbReference type="ARBA" id="ARBA00023136"/>
    </source>
</evidence>
<evidence type="ECO:0000259" key="12">
    <source>
        <dbReference type="PROSITE" id="PS51371"/>
    </source>
</evidence>
<evidence type="ECO:0000256" key="7">
    <source>
        <dbReference type="ARBA" id="ARBA00023173"/>
    </source>
</evidence>
<proteinExistence type="predicted"/>
<keyword evidence="14" id="KW-1185">Reference proteome</keyword>
<dbReference type="Pfam" id="PF00654">
    <property type="entry name" value="Voltage_CLC"/>
    <property type="match status" value="1"/>
</dbReference>
<feature type="domain" description="CBS" evidence="12">
    <location>
        <begin position="481"/>
        <end position="541"/>
    </location>
</feature>
<accession>A0ABU5UDK9</accession>
<evidence type="ECO:0000256" key="4">
    <source>
        <dbReference type="ARBA" id="ARBA00022989"/>
    </source>
</evidence>
<organism evidence="13 14">
    <name type="scientific">Nodularia harveyana UHCC-0300</name>
    <dbReference type="NCBI Taxonomy" id="2974287"/>
    <lineage>
        <taxon>Bacteria</taxon>
        <taxon>Bacillati</taxon>
        <taxon>Cyanobacteriota</taxon>
        <taxon>Cyanophyceae</taxon>
        <taxon>Nostocales</taxon>
        <taxon>Nodulariaceae</taxon>
        <taxon>Nodularia</taxon>
    </lineage>
</organism>